<evidence type="ECO:0000313" key="2">
    <source>
        <dbReference type="EMBL" id="KAF5252457.1"/>
    </source>
</evidence>
<feature type="region of interest" description="Disordered" evidence="1">
    <location>
        <begin position="1"/>
        <end position="36"/>
    </location>
</feature>
<dbReference type="Proteomes" id="UP000573603">
    <property type="component" value="Unassembled WGS sequence"/>
</dbReference>
<protein>
    <submittedName>
        <fullName evidence="2">Uncharacterized protein</fullName>
    </submittedName>
</protein>
<evidence type="ECO:0000256" key="1">
    <source>
        <dbReference type="SAM" id="MobiDB-lite"/>
    </source>
</evidence>
<sequence length="143" mass="16257">MSSPPKEEAGMNTPPKNNNPENIAPNTESISEADQKVEASKLLKQEQEVPNQVTLLNRGLGTPLNDAAHQDPDKELALIIEETFRMVQSLRRQQEREHLEQLAKAQALRESKHEEMKKLTKHLQETKMQEPTVGTQEDVKEEN</sequence>
<reference evidence="2 3" key="1">
    <citation type="journal article" date="2020" name="BMC Genomics">
        <title>Correction to: Identification and distribution of gene clusters required for synthesis of sphingolipid metabolism inhibitors in diverse species of the filamentous fungus Fusarium.</title>
        <authorList>
            <person name="Kim H.S."/>
            <person name="Lohmar J.M."/>
            <person name="Busman M."/>
            <person name="Brown D.W."/>
            <person name="Naumann T.A."/>
            <person name="Divon H.H."/>
            <person name="Lysoe E."/>
            <person name="Uhlig S."/>
            <person name="Proctor R.H."/>
        </authorList>
    </citation>
    <scope>NUCLEOTIDE SEQUENCE [LARGE SCALE GENOMIC DNA]</scope>
    <source>
        <strain evidence="2 3">NRRL 25214</strain>
    </source>
</reference>
<comment type="caution">
    <text evidence="2">The sequence shown here is derived from an EMBL/GenBank/DDBJ whole genome shotgun (WGS) entry which is preliminary data.</text>
</comment>
<gene>
    <name evidence="2" type="ORF">FANTH_2593</name>
</gene>
<dbReference type="EMBL" id="JABEVY010000056">
    <property type="protein sequence ID" value="KAF5252457.1"/>
    <property type="molecule type" value="Genomic_DNA"/>
</dbReference>
<accession>A0A8H5EA62</accession>
<organism evidence="2 3">
    <name type="scientific">Fusarium anthophilum</name>
    <dbReference type="NCBI Taxonomy" id="48485"/>
    <lineage>
        <taxon>Eukaryota</taxon>
        <taxon>Fungi</taxon>
        <taxon>Dikarya</taxon>
        <taxon>Ascomycota</taxon>
        <taxon>Pezizomycotina</taxon>
        <taxon>Sordariomycetes</taxon>
        <taxon>Hypocreomycetidae</taxon>
        <taxon>Hypocreales</taxon>
        <taxon>Nectriaceae</taxon>
        <taxon>Fusarium</taxon>
        <taxon>Fusarium fujikuroi species complex</taxon>
    </lineage>
</organism>
<feature type="region of interest" description="Disordered" evidence="1">
    <location>
        <begin position="101"/>
        <end position="143"/>
    </location>
</feature>
<evidence type="ECO:0000313" key="3">
    <source>
        <dbReference type="Proteomes" id="UP000573603"/>
    </source>
</evidence>
<name>A0A8H5EA62_9HYPO</name>
<dbReference type="AlphaFoldDB" id="A0A8H5EA62"/>
<keyword evidence="3" id="KW-1185">Reference proteome</keyword>
<feature type="compositionally biased region" description="Polar residues" evidence="1">
    <location>
        <begin position="14"/>
        <end position="32"/>
    </location>
</feature>
<proteinExistence type="predicted"/>
<feature type="compositionally biased region" description="Basic and acidic residues" evidence="1">
    <location>
        <begin position="101"/>
        <end position="128"/>
    </location>
</feature>